<dbReference type="AlphaFoldDB" id="R7YCI8"/>
<name>R7YCI8_9ACTN</name>
<organism evidence="3 4">
    <name type="scientific">Gordonia terrae C-6</name>
    <dbReference type="NCBI Taxonomy" id="1316928"/>
    <lineage>
        <taxon>Bacteria</taxon>
        <taxon>Bacillati</taxon>
        <taxon>Actinomycetota</taxon>
        <taxon>Actinomycetes</taxon>
        <taxon>Mycobacteriales</taxon>
        <taxon>Gordoniaceae</taxon>
        <taxon>Gordonia</taxon>
    </lineage>
</organism>
<sequence>MLAKGAGLATVAVGALGSVGFGGLMSYAITSTREVQGYIAGIKSLTGNTEEASGVIKSMVDYVQGKPFDRIEVLGAARNLLTFGRSAEQTKSDIELLGRASIISGKDIGSLSEIYGRVASSGRLMNDDFNQLMYAGVNVGKTLSSNLGVSMDELRQRMAEGEVSFEDFRAAMEQALPADAVEQNSNTIDNKLLTLQSSFRNLGFSILGVDFSKVDGNGQPLVKEGGLLDRGIKLIDRLTTLLKDPAIQAGFQLIGDAAAKAAEAGLTAFGWALEKLPGVLGWIKDNAPAVAGGVLGALIPAFIAWGTAAWGAAAGMIAATWPILLLIGLGALLGVAINEVVKHFGGWGTVMEWLRGVGDTLYKFFTETVPAGFAQAFQWISDRATWLKDNFWETVGFIIGFFATLPFKLPFYVVAAIGAIISYLASVNWGAVFNAIGSAFSAGWEGIKQGAIGLWNWLRNLDWGAIGRSVGNAVIGAIEGAINGALHGLPGSPKISIPRFATGTNYAPGGMAWVGERGPELVNLPRGSQVYTNSQSRQMTGKAQSRGDINVEQHIHNQVDYDRGIAELGFMLRAA</sequence>
<accession>R7YCI8</accession>
<evidence type="ECO:0000313" key="4">
    <source>
        <dbReference type="Proteomes" id="UP000013569"/>
    </source>
</evidence>
<feature type="transmembrane region" description="Helical" evidence="1">
    <location>
        <begin position="289"/>
        <end position="313"/>
    </location>
</feature>
<comment type="caution">
    <text evidence="3">The sequence shown here is derived from an EMBL/GenBank/DDBJ whole genome shotgun (WGS) entry which is preliminary data.</text>
</comment>
<gene>
    <name evidence="3" type="ORF">GTC6_05217</name>
</gene>
<feature type="transmembrane region" description="Helical" evidence="1">
    <location>
        <begin position="413"/>
        <end position="436"/>
    </location>
</feature>
<feature type="domain" description="Tape measure protein N-terminal" evidence="2">
    <location>
        <begin position="29"/>
        <end position="201"/>
    </location>
</feature>
<evidence type="ECO:0000256" key="1">
    <source>
        <dbReference type="SAM" id="Phobius"/>
    </source>
</evidence>
<feature type="transmembrane region" description="Helical" evidence="1">
    <location>
        <begin position="6"/>
        <end position="29"/>
    </location>
</feature>
<dbReference type="NCBIfam" id="TIGR02675">
    <property type="entry name" value="tape_meas_nterm"/>
    <property type="match status" value="1"/>
</dbReference>
<evidence type="ECO:0000259" key="2">
    <source>
        <dbReference type="Pfam" id="PF20155"/>
    </source>
</evidence>
<feature type="transmembrane region" description="Helical" evidence="1">
    <location>
        <begin position="319"/>
        <end position="341"/>
    </location>
</feature>
<dbReference type="PATRIC" id="fig|1316928.3.peg.1056"/>
<keyword evidence="1" id="KW-0812">Transmembrane</keyword>
<proteinExistence type="predicted"/>
<dbReference type="Pfam" id="PF20155">
    <property type="entry name" value="TMP_3"/>
    <property type="match status" value="1"/>
</dbReference>
<dbReference type="EMBL" id="AQPW01000004">
    <property type="protein sequence ID" value="EON33740.1"/>
    <property type="molecule type" value="Genomic_DNA"/>
</dbReference>
<protein>
    <recommendedName>
        <fullName evidence="2">Tape measure protein N-terminal domain-containing protein</fullName>
    </recommendedName>
</protein>
<evidence type="ECO:0000313" key="3">
    <source>
        <dbReference type="EMBL" id="EON33740.1"/>
    </source>
</evidence>
<keyword evidence="1" id="KW-1133">Transmembrane helix</keyword>
<dbReference type="InterPro" id="IPR013491">
    <property type="entry name" value="Tape_meas_N"/>
</dbReference>
<keyword evidence="1" id="KW-0472">Membrane</keyword>
<reference evidence="3 4" key="1">
    <citation type="journal article" date="2013" name="Genome Announc.">
        <title>Draft Genome Sequence of a Benzothiophene-Desulfurizing Bacterium, Gordona terrae Strain C-6.</title>
        <authorList>
            <person name="Wang W."/>
            <person name="Ma T."/>
            <person name="Ren Y."/>
            <person name="Li G."/>
        </authorList>
    </citation>
    <scope>NUCLEOTIDE SEQUENCE [LARGE SCALE GENOMIC DNA]</scope>
    <source>
        <strain evidence="3 4">C-6</strain>
    </source>
</reference>
<dbReference type="Proteomes" id="UP000013569">
    <property type="component" value="Unassembled WGS sequence"/>
</dbReference>